<dbReference type="EMBL" id="HBGW01045625">
    <property type="protein sequence ID" value="CAD9572819.1"/>
    <property type="molecule type" value="Transcribed_RNA"/>
</dbReference>
<accession>A0A6U9FYI6</accession>
<dbReference type="AlphaFoldDB" id="A0A6U9FYI6"/>
<dbReference type="InterPro" id="IPR029058">
    <property type="entry name" value="AB_hydrolase_fold"/>
</dbReference>
<organism evidence="2">
    <name type="scientific">Zooxanthella nutricula</name>
    <dbReference type="NCBI Taxonomy" id="1333877"/>
    <lineage>
        <taxon>Eukaryota</taxon>
        <taxon>Sar</taxon>
        <taxon>Alveolata</taxon>
        <taxon>Dinophyceae</taxon>
        <taxon>Peridiniales</taxon>
        <taxon>Peridiniales incertae sedis</taxon>
        <taxon>Zooxanthella</taxon>
    </lineage>
</organism>
<name>A0A6U9FYI6_9DINO</name>
<gene>
    <name evidence="2" type="ORF">BRAN1462_LOCUS28953</name>
</gene>
<dbReference type="SUPFAM" id="SSF53474">
    <property type="entry name" value="alpha/beta-Hydrolases"/>
    <property type="match status" value="1"/>
</dbReference>
<feature type="compositionally biased region" description="Basic and acidic residues" evidence="1">
    <location>
        <begin position="180"/>
        <end position="191"/>
    </location>
</feature>
<evidence type="ECO:0008006" key="3">
    <source>
        <dbReference type="Google" id="ProtNLM"/>
    </source>
</evidence>
<dbReference type="Gene3D" id="3.40.50.1820">
    <property type="entry name" value="alpha/beta hydrolase"/>
    <property type="match status" value="1"/>
</dbReference>
<evidence type="ECO:0000313" key="2">
    <source>
        <dbReference type="EMBL" id="CAD9572819.1"/>
    </source>
</evidence>
<feature type="region of interest" description="Disordered" evidence="1">
    <location>
        <begin position="38"/>
        <end position="74"/>
    </location>
</feature>
<evidence type="ECO:0000256" key="1">
    <source>
        <dbReference type="SAM" id="MobiDB-lite"/>
    </source>
</evidence>
<feature type="region of interest" description="Disordered" evidence="1">
    <location>
        <begin position="142"/>
        <end position="248"/>
    </location>
</feature>
<reference evidence="2" key="1">
    <citation type="submission" date="2021-01" db="EMBL/GenBank/DDBJ databases">
        <authorList>
            <person name="Corre E."/>
            <person name="Pelletier E."/>
            <person name="Niang G."/>
            <person name="Scheremetjew M."/>
            <person name="Finn R."/>
            <person name="Kale V."/>
            <person name="Holt S."/>
            <person name="Cochrane G."/>
            <person name="Meng A."/>
            <person name="Brown T."/>
            <person name="Cohen L."/>
        </authorList>
    </citation>
    <scope>NUCLEOTIDE SEQUENCE</scope>
    <source>
        <strain evidence="2">RCC3387</strain>
    </source>
</reference>
<sequence length="508" mass="54492">MHVLGERVLDYAPSKALTADLPLSTNSTPRGRLCGYGAVHALDGMPPRPQEESPGSQPARPSRRNKTEPSGSAGFMKCMTENVETAWGPHALVHDISQMRVDRSLRVALLASPPRPRNSEAAPAEHLPPSISRSWSLEVHVGSSSLASPRGGRRPSRTPIEDDDRLSVAGATDRANSSARNREGSAKKQEASRPAPAGAGDPPGGKPGDAAADETTDASGEFRRCASRKGSITGSENERSPSSLWSLSTAASSSHEIVANQVPDGGGAGDGHVACYPFPQCWRIYAPQTDTRQFIEVVAHRPPRRDRRHLHAHGAVLFLPGVHGGVGPCRAANATYDADALFPTLATRLSQIAGLHCYRLSWNRQSPDIPATLHGIVTLMRRVLRRGRREVFIVGHSLGGSLAYVLADLLGKHFAEQPRTWPRGARVAGICSLAAPCGRAQSYMSSLGGIPKLIYHGKDDQVIPCQAALEIFKEATEPISLRVLDGGGHDLRSHKAMLVREIEEWVTG</sequence>
<proteinExistence type="predicted"/>
<protein>
    <recommendedName>
        <fullName evidence="3">Phospholipase/carboxylesterase/thioesterase domain-containing protein</fullName>
    </recommendedName>
</protein>